<comment type="function">
    <text evidence="9">Catalyzes the formation of N(4)-acetylcytidine (ac(4)C) at the wobble position of tRNA(Met), by using acetyl-CoA as an acetyl donor and ATP (or GTP).</text>
</comment>
<dbReference type="GO" id="GO:0005524">
    <property type="term" value="F:ATP binding"/>
    <property type="evidence" value="ECO:0007669"/>
    <property type="project" value="UniProtKB-UniRule"/>
</dbReference>
<dbReference type="SUPFAM" id="SSF55729">
    <property type="entry name" value="Acyl-CoA N-acyltransferases (Nat)"/>
    <property type="match status" value="1"/>
</dbReference>
<dbReference type="InterPro" id="IPR016181">
    <property type="entry name" value="Acyl_CoA_acyltransferase"/>
</dbReference>
<dbReference type="GO" id="GO:1990883">
    <property type="term" value="F:18S rRNA cytidine N-acetyltransferase activity"/>
    <property type="evidence" value="ECO:0007669"/>
    <property type="project" value="TreeGrafter"/>
</dbReference>
<dbReference type="GO" id="GO:1904812">
    <property type="term" value="P:rRNA acetylation involved in maturation of SSU-rRNA"/>
    <property type="evidence" value="ECO:0007669"/>
    <property type="project" value="TreeGrafter"/>
</dbReference>
<dbReference type="Pfam" id="PF05127">
    <property type="entry name" value="NAT10_TcmA_helicase"/>
    <property type="match status" value="1"/>
</dbReference>
<keyword evidence="3 9" id="KW-0808">Transferase</keyword>
<keyword evidence="12" id="KW-1185">Reference proteome</keyword>
<dbReference type="GO" id="GO:0000049">
    <property type="term" value="F:tRNA binding"/>
    <property type="evidence" value="ECO:0007669"/>
    <property type="project" value="UniProtKB-UniRule"/>
</dbReference>
<feature type="domain" description="N-acetyltransferase" evidence="10">
    <location>
        <begin position="443"/>
        <end position="586"/>
    </location>
</feature>
<dbReference type="InterPro" id="IPR007807">
    <property type="entry name" value="TcmA/NAT10_helicase"/>
</dbReference>
<dbReference type="CDD" id="cd04301">
    <property type="entry name" value="NAT_SF"/>
    <property type="match status" value="1"/>
</dbReference>
<dbReference type="PROSITE" id="PS51186">
    <property type="entry name" value="GNAT"/>
    <property type="match status" value="1"/>
</dbReference>
<sequence length="746" mass="80754">MKVPTPDKTINTALALRQQARVYHQRRLLLLEGEADWTLATAQNIVAALTADQRSQWPVHWLGRHPSGQGQLITAAQRLLGSESELIIYDLFAGLDADALAAAAGALRGGGLLLLLGPPLDQWSKFPDPAAARIATHPYRPEDVGHGFLTRMAALLEDAPGSRRIAQLPTTGSDNASEQARGHSPCTDERIRRVGISSITPEQQQVIAAIRALMTATDPRPLVISAGRGRGKSTALGLAAAALCDTEQTRVLVTAPRYRAARTLLEQAGAGEKHQQDPPCPHFLPPDQICRDQPATDLLLVDEAAGIPAPLLRELVVRYPRIVFATTTQGYEGTGRGFALRFLPLLDQSRPGWRHLILKQPVRFAASDPLEALIDRLLLLDAEPATDDQIKASSNQPLRAELIERTELSRQEERLRQLFGLLMLAHYQTRPNDLRHLLDGPNLSLTILRRGDTLLATALVAKEGAFDDALSAAIFAGERRPRGHLLPQTLSAHAGLMGAPRLQYARIVRIAVHPAAERQGHGRALLHQMIDQASADGCDLIGASFGATPELLAFWHACDFIPVQLGSHRNAATGAHAAVVLRALSPPGQELLAQARAQFTDRLPRLLPGRLRELDPALVVELLRAGSADQPDCAQKARLPAQIKAELHSFAHHQRSLEAALPALAQLAPHPLARALAQCRLGVNHRASFSEVADTISLSQPQAECFIAAALQQHPPEQIAPRCGQSGRAAVIKQLRQITATLLDAL</sequence>
<feature type="binding site" evidence="9">
    <location>
        <position position="363"/>
    </location>
    <ligand>
        <name>ATP</name>
        <dbReference type="ChEBI" id="CHEBI:30616"/>
    </ligand>
</feature>
<dbReference type="GO" id="GO:0002101">
    <property type="term" value="P:tRNA wobble cytosine modification"/>
    <property type="evidence" value="ECO:0007669"/>
    <property type="project" value="UniProtKB-UniRule"/>
</dbReference>
<gene>
    <name evidence="9" type="primary">tmcA</name>
    <name evidence="11" type="ORF">Thi970DRAFT_00638</name>
</gene>
<dbReference type="GO" id="GO:0051392">
    <property type="term" value="F:tRNA cytidine N4-acetyltransferase activity"/>
    <property type="evidence" value="ECO:0007669"/>
    <property type="project" value="UniProtKB-UniRule"/>
</dbReference>
<evidence type="ECO:0000256" key="6">
    <source>
        <dbReference type="ARBA" id="ARBA00022840"/>
    </source>
</evidence>
<evidence type="ECO:0000256" key="2">
    <source>
        <dbReference type="ARBA" id="ARBA00022555"/>
    </source>
</evidence>
<dbReference type="Pfam" id="PF13718">
    <property type="entry name" value="GNAT_acetyltr_2"/>
    <property type="match status" value="1"/>
</dbReference>
<evidence type="ECO:0000313" key="12">
    <source>
        <dbReference type="Proteomes" id="UP000002964"/>
    </source>
</evidence>
<accession>H8YX13</accession>
<dbReference type="STRING" id="631362.Thi970DRAFT_00638"/>
<dbReference type="InterPro" id="IPR024914">
    <property type="entry name" value="tRNA_acetyltr_TmcA"/>
</dbReference>
<evidence type="ECO:0000256" key="3">
    <source>
        <dbReference type="ARBA" id="ARBA00022679"/>
    </source>
</evidence>
<comment type="subcellular location">
    <subcellularLocation>
        <location evidence="9">Cytoplasm</location>
    </subcellularLocation>
</comment>
<organism evidence="11 12">
    <name type="scientific">Thiorhodovibrio frisius</name>
    <dbReference type="NCBI Taxonomy" id="631362"/>
    <lineage>
        <taxon>Bacteria</taxon>
        <taxon>Pseudomonadati</taxon>
        <taxon>Pseudomonadota</taxon>
        <taxon>Gammaproteobacteria</taxon>
        <taxon>Chromatiales</taxon>
        <taxon>Chromatiaceae</taxon>
        <taxon>Thiorhodovibrio</taxon>
    </lineage>
</organism>
<keyword evidence="5 9" id="KW-0547">Nucleotide-binding</keyword>
<dbReference type="Gene3D" id="3.40.50.300">
    <property type="entry name" value="P-loop containing nucleotide triphosphate hydrolases"/>
    <property type="match status" value="1"/>
</dbReference>
<dbReference type="HAMAP" id="MF_01886">
    <property type="entry name" value="tRNA_acetyltr_TmcA"/>
    <property type="match status" value="1"/>
</dbReference>
<evidence type="ECO:0000256" key="5">
    <source>
        <dbReference type="ARBA" id="ARBA00022741"/>
    </source>
</evidence>
<dbReference type="InterPro" id="IPR000182">
    <property type="entry name" value="GNAT_dom"/>
</dbReference>
<dbReference type="Proteomes" id="UP000002964">
    <property type="component" value="Unassembled WGS sequence"/>
</dbReference>
<dbReference type="GO" id="GO:0005737">
    <property type="term" value="C:cytoplasm"/>
    <property type="evidence" value="ECO:0007669"/>
    <property type="project" value="UniProtKB-SubCell"/>
</dbReference>
<keyword evidence="6 9" id="KW-0067">ATP-binding</keyword>
<dbReference type="InterPro" id="IPR013562">
    <property type="entry name" value="TmcA/NAT10_N"/>
</dbReference>
<reference evidence="12" key="1">
    <citation type="submission" date="2011-06" db="EMBL/GenBank/DDBJ databases">
        <authorList>
            <consortium name="US DOE Joint Genome Institute (JGI-PGF)"/>
            <person name="Lucas S."/>
            <person name="Han J."/>
            <person name="Lapidus A."/>
            <person name="Cheng J.-F."/>
            <person name="Goodwin L."/>
            <person name="Pitluck S."/>
            <person name="Peters L."/>
            <person name="Land M.L."/>
            <person name="Hauser L."/>
            <person name="Vogl K."/>
            <person name="Liu Z."/>
            <person name="Overmann J."/>
            <person name="Frigaard N.-U."/>
            <person name="Bryant D.A."/>
            <person name="Woyke T.J."/>
        </authorList>
    </citation>
    <scope>NUCLEOTIDE SEQUENCE [LARGE SCALE GENOMIC DNA]</scope>
    <source>
        <strain evidence="12">970</strain>
    </source>
</reference>
<dbReference type="SUPFAM" id="SSF52540">
    <property type="entry name" value="P-loop containing nucleoside triphosphate hydrolases"/>
    <property type="match status" value="1"/>
</dbReference>
<dbReference type="EMBL" id="JH603168">
    <property type="protein sequence ID" value="EIC22989.1"/>
    <property type="molecule type" value="Genomic_DNA"/>
</dbReference>
<evidence type="ECO:0000256" key="4">
    <source>
        <dbReference type="ARBA" id="ARBA00022694"/>
    </source>
</evidence>
<dbReference type="InterPro" id="IPR038321">
    <property type="entry name" value="TmcA_C_sf"/>
</dbReference>
<feature type="binding site" evidence="9">
    <location>
        <position position="550"/>
    </location>
    <ligand>
        <name>acetyl-CoA</name>
        <dbReference type="ChEBI" id="CHEBI:57288"/>
    </ligand>
</feature>
<dbReference type="HOGENOM" id="CLU_004652_1_0_6"/>
<keyword evidence="7 9" id="KW-0694">RNA-binding</keyword>
<dbReference type="PANTHER" id="PTHR10925">
    <property type="entry name" value="N-ACETYLTRANSFERASE 10"/>
    <property type="match status" value="1"/>
</dbReference>
<dbReference type="OrthoDB" id="5578851at2"/>
<comment type="similarity">
    <text evidence="9">Belongs to the TmcA family.</text>
</comment>
<evidence type="ECO:0000313" key="11">
    <source>
        <dbReference type="EMBL" id="EIC22989.1"/>
    </source>
</evidence>
<evidence type="ECO:0000256" key="1">
    <source>
        <dbReference type="ARBA" id="ARBA00022490"/>
    </source>
</evidence>
<comment type="catalytic activity">
    <reaction evidence="9">
        <text>cytidine(34) in elongator tRNA(Met) + acetyl-CoA + ATP + H2O = N(4)-acetylcytidine(34) in elongator tRNA(Met) + ADP + phosphate + CoA + H(+)</text>
        <dbReference type="Rhea" id="RHEA:43788"/>
        <dbReference type="Rhea" id="RHEA-COMP:10693"/>
        <dbReference type="Rhea" id="RHEA-COMP:10694"/>
        <dbReference type="ChEBI" id="CHEBI:15377"/>
        <dbReference type="ChEBI" id="CHEBI:15378"/>
        <dbReference type="ChEBI" id="CHEBI:30616"/>
        <dbReference type="ChEBI" id="CHEBI:43474"/>
        <dbReference type="ChEBI" id="CHEBI:57287"/>
        <dbReference type="ChEBI" id="CHEBI:57288"/>
        <dbReference type="ChEBI" id="CHEBI:74900"/>
        <dbReference type="ChEBI" id="CHEBI:82748"/>
        <dbReference type="ChEBI" id="CHEBI:456216"/>
        <dbReference type="EC" id="2.3.1.193"/>
    </reaction>
</comment>
<comment type="caution">
    <text evidence="9">Lacks conserved residue(s) required for the propagation of feature annotation.</text>
</comment>
<dbReference type="InterPro" id="IPR032672">
    <property type="entry name" value="TmcA/NAT10/Kre33"/>
</dbReference>
<dbReference type="Gene3D" id="3.40.630.30">
    <property type="match status" value="1"/>
</dbReference>
<keyword evidence="2 9" id="KW-0820">tRNA-binding</keyword>
<name>H8YX13_9GAMM</name>
<dbReference type="RefSeq" id="WP_009147074.1">
    <property type="nucleotide sequence ID" value="NZ_CP121471.1"/>
</dbReference>
<feature type="binding site" evidence="9">
    <location>
        <begin position="510"/>
        <end position="512"/>
    </location>
    <ligand>
        <name>acetyl-CoA</name>
        <dbReference type="ChEBI" id="CHEBI:57288"/>
    </ligand>
</feature>
<reference evidence="11 12" key="2">
    <citation type="submission" date="2011-11" db="EMBL/GenBank/DDBJ databases">
        <authorList>
            <consortium name="US DOE Joint Genome Institute"/>
            <person name="Lucas S."/>
            <person name="Han J."/>
            <person name="Lapidus A."/>
            <person name="Cheng J.-F."/>
            <person name="Goodwin L."/>
            <person name="Pitluck S."/>
            <person name="Peters L."/>
            <person name="Ovchinnikova G."/>
            <person name="Zhang X."/>
            <person name="Detter J.C."/>
            <person name="Han C."/>
            <person name="Tapia R."/>
            <person name="Land M."/>
            <person name="Hauser L."/>
            <person name="Kyrpides N."/>
            <person name="Ivanova N."/>
            <person name="Pagani I."/>
            <person name="Vogl K."/>
            <person name="Liu Z."/>
            <person name="Overmann J."/>
            <person name="Frigaard N.-U."/>
            <person name="Bryant D."/>
            <person name="Woyke T."/>
        </authorList>
    </citation>
    <scope>NUCLEOTIDE SEQUENCE [LARGE SCALE GENOMIC DNA]</scope>
    <source>
        <strain evidence="11 12">970</strain>
    </source>
</reference>
<feature type="binding site" evidence="9">
    <location>
        <position position="203"/>
    </location>
    <ligand>
        <name>ATP</name>
        <dbReference type="ChEBI" id="CHEBI:30616"/>
    </ligand>
</feature>
<evidence type="ECO:0000256" key="9">
    <source>
        <dbReference type="HAMAP-Rule" id="MF_01886"/>
    </source>
</evidence>
<dbReference type="EC" id="2.3.1.193" evidence="9"/>
<dbReference type="Gene3D" id="1.20.120.890">
    <property type="entry name" value="tRNA(Met) cytidine acetyltransferase, tail domain"/>
    <property type="match status" value="1"/>
</dbReference>
<proteinExistence type="inferred from homology"/>
<dbReference type="AlphaFoldDB" id="H8YX13"/>
<keyword evidence="8 9" id="KW-0012">Acyltransferase</keyword>
<dbReference type="InterPro" id="IPR027417">
    <property type="entry name" value="P-loop_NTPase"/>
</dbReference>
<keyword evidence="4 9" id="KW-0819">tRNA processing</keyword>
<evidence type="ECO:0000259" key="10">
    <source>
        <dbReference type="PROSITE" id="PS51186"/>
    </source>
</evidence>
<dbReference type="GO" id="GO:0051391">
    <property type="term" value="P:tRNA acetylation"/>
    <property type="evidence" value="ECO:0007669"/>
    <property type="project" value="UniProtKB-UniRule"/>
</dbReference>
<evidence type="ECO:0000256" key="8">
    <source>
        <dbReference type="ARBA" id="ARBA00023315"/>
    </source>
</evidence>
<dbReference type="Pfam" id="PF08351">
    <property type="entry name" value="TmcA_N"/>
    <property type="match status" value="1"/>
</dbReference>
<dbReference type="eggNOG" id="COG1444">
    <property type="taxonomic scope" value="Bacteria"/>
</dbReference>
<dbReference type="PANTHER" id="PTHR10925:SF5">
    <property type="entry name" value="RNA CYTIDINE ACETYLTRANSFERASE"/>
    <property type="match status" value="1"/>
</dbReference>
<evidence type="ECO:0000256" key="7">
    <source>
        <dbReference type="ARBA" id="ARBA00022884"/>
    </source>
</evidence>
<keyword evidence="1 9" id="KW-0963">Cytoplasm</keyword>
<dbReference type="Gene3D" id="3.40.50.11040">
    <property type="match status" value="1"/>
</dbReference>
<protein>
    <recommendedName>
        <fullName evidence="9">tRNA(Met) cytidine acetyltransferase TmcA</fullName>
        <ecNumber evidence="9">2.3.1.193</ecNumber>
    </recommendedName>
</protein>